<evidence type="ECO:0000313" key="1">
    <source>
        <dbReference type="EMBL" id="JAH70482.1"/>
    </source>
</evidence>
<protein>
    <submittedName>
        <fullName evidence="1">Uncharacterized protein</fullName>
    </submittedName>
</protein>
<organism evidence="1">
    <name type="scientific">Anguilla anguilla</name>
    <name type="common">European freshwater eel</name>
    <name type="synonym">Muraena anguilla</name>
    <dbReference type="NCBI Taxonomy" id="7936"/>
    <lineage>
        <taxon>Eukaryota</taxon>
        <taxon>Metazoa</taxon>
        <taxon>Chordata</taxon>
        <taxon>Craniata</taxon>
        <taxon>Vertebrata</taxon>
        <taxon>Euteleostomi</taxon>
        <taxon>Actinopterygii</taxon>
        <taxon>Neopterygii</taxon>
        <taxon>Teleostei</taxon>
        <taxon>Anguilliformes</taxon>
        <taxon>Anguillidae</taxon>
        <taxon>Anguilla</taxon>
    </lineage>
</organism>
<accession>A0A0E9UXE5</accession>
<reference evidence="1" key="2">
    <citation type="journal article" date="2015" name="Fish Shellfish Immunol.">
        <title>Early steps in the European eel (Anguilla anguilla)-Vibrio vulnificus interaction in the gills: Role of the RtxA13 toxin.</title>
        <authorList>
            <person name="Callol A."/>
            <person name="Pajuelo D."/>
            <person name="Ebbesson L."/>
            <person name="Teles M."/>
            <person name="MacKenzie S."/>
            <person name="Amaro C."/>
        </authorList>
    </citation>
    <scope>NUCLEOTIDE SEQUENCE</scope>
</reference>
<name>A0A0E9UXE5_ANGAN</name>
<proteinExistence type="predicted"/>
<dbReference type="AlphaFoldDB" id="A0A0E9UXE5"/>
<reference evidence="1" key="1">
    <citation type="submission" date="2014-11" db="EMBL/GenBank/DDBJ databases">
        <authorList>
            <person name="Amaro Gonzalez C."/>
        </authorList>
    </citation>
    <scope>NUCLEOTIDE SEQUENCE</scope>
</reference>
<dbReference type="EMBL" id="GBXM01038095">
    <property type="protein sequence ID" value="JAH70482.1"/>
    <property type="molecule type" value="Transcribed_RNA"/>
</dbReference>
<sequence length="37" mass="4194">MFIGIVYLLKPHYIRNSYACYKVPSSHCACSALETIT</sequence>